<keyword evidence="5" id="KW-0723">Serine/threonine-protein kinase</keyword>
<evidence type="ECO:0000256" key="4">
    <source>
        <dbReference type="PROSITE-ProRule" id="PRU10141"/>
    </source>
</evidence>
<dbReference type="GeneID" id="94838177"/>
<dbReference type="InterPro" id="IPR017441">
    <property type="entry name" value="Protein_kinase_ATP_BS"/>
</dbReference>
<dbReference type="SMART" id="SM00220">
    <property type="entry name" value="S_TKc"/>
    <property type="match status" value="1"/>
</dbReference>
<protein>
    <recommendedName>
        <fullName evidence="1">non-specific serine/threonine protein kinase</fullName>
        <ecNumber evidence="1">2.7.11.1</ecNumber>
    </recommendedName>
</protein>
<dbReference type="AlphaFoldDB" id="A0A1J4K8N2"/>
<keyword evidence="8" id="KW-1185">Reference proteome</keyword>
<sequence length="376" mass="43629">MWNKIGNKYLLLSRIGKGSFGEVFRCEEISTKKKFAVKMATNLEHEYTQLSNEISLYKHLQGSIGVPSIYWSGMHQEYSCLVMDLLGPSLDDLFKQQKNQFSLKSVLMIADQMLSRIEYLHKKGYVHRDIKPENFVFGTGENASTLYLIDFGLTKKYIDPKTKNHVPYRDHRPKVGTIRYISVNTHLGIEQTRRDDLESIGYVLLYLLNGSLPWQGLPGNTPSIKSQNVANSKLETPLESLCYGLPNEFYQYMKSVRALKYDEQPQYSEYRRIFRELFERENMIFDNIYEWTPKTLTKCVKQTSSYSQVPTSRIVPTRSRPVNQCTQAKAEYKPLKAILGAQKERMSIANVRMNNIITKPFVNDIKSIMDRSFKCQ</sequence>
<organism evidence="7 8">
    <name type="scientific">Tritrichomonas foetus</name>
    <dbReference type="NCBI Taxonomy" id="1144522"/>
    <lineage>
        <taxon>Eukaryota</taxon>
        <taxon>Metamonada</taxon>
        <taxon>Parabasalia</taxon>
        <taxon>Tritrichomonadida</taxon>
        <taxon>Tritrichomonadidae</taxon>
        <taxon>Tritrichomonas</taxon>
    </lineage>
</organism>
<dbReference type="Pfam" id="PF00069">
    <property type="entry name" value="Pkinase"/>
    <property type="match status" value="1"/>
</dbReference>
<keyword evidence="2 4" id="KW-0547">Nucleotide-binding</keyword>
<dbReference type="SUPFAM" id="SSF56112">
    <property type="entry name" value="Protein kinase-like (PK-like)"/>
    <property type="match status" value="1"/>
</dbReference>
<comment type="similarity">
    <text evidence="5">Belongs to the protein kinase superfamily.</text>
</comment>
<dbReference type="PROSITE" id="PS50011">
    <property type="entry name" value="PROTEIN_KINASE_DOM"/>
    <property type="match status" value="1"/>
</dbReference>
<dbReference type="EC" id="2.7.11.1" evidence="1"/>
<dbReference type="Proteomes" id="UP000179807">
    <property type="component" value="Unassembled WGS sequence"/>
</dbReference>
<dbReference type="GO" id="GO:0004674">
    <property type="term" value="F:protein serine/threonine kinase activity"/>
    <property type="evidence" value="ECO:0007669"/>
    <property type="project" value="UniProtKB-KW"/>
</dbReference>
<keyword evidence="7" id="KW-0418">Kinase</keyword>
<reference evidence="7" key="1">
    <citation type="submission" date="2016-10" db="EMBL/GenBank/DDBJ databases">
        <authorList>
            <person name="Benchimol M."/>
            <person name="Almeida L.G."/>
            <person name="Vasconcelos A.T."/>
            <person name="Perreira-Neves A."/>
            <person name="Rosa I.A."/>
            <person name="Tasca T."/>
            <person name="Bogo M.R."/>
            <person name="de Souza W."/>
        </authorList>
    </citation>
    <scope>NUCLEOTIDE SEQUENCE [LARGE SCALE GENOMIC DNA]</scope>
    <source>
        <strain evidence="7">K</strain>
    </source>
</reference>
<dbReference type="PANTHER" id="PTHR11909">
    <property type="entry name" value="CASEIN KINASE-RELATED"/>
    <property type="match status" value="1"/>
</dbReference>
<keyword evidence="3 4" id="KW-0067">ATP-binding</keyword>
<evidence type="ECO:0000259" key="6">
    <source>
        <dbReference type="PROSITE" id="PS50011"/>
    </source>
</evidence>
<dbReference type="InterPro" id="IPR000719">
    <property type="entry name" value="Prot_kinase_dom"/>
</dbReference>
<gene>
    <name evidence="7" type="ORF">TRFO_23963</name>
</gene>
<dbReference type="InterPro" id="IPR050235">
    <property type="entry name" value="CK1_Ser-Thr_kinase"/>
</dbReference>
<dbReference type="InterPro" id="IPR008271">
    <property type="entry name" value="Ser/Thr_kinase_AS"/>
</dbReference>
<accession>A0A1J4K8N2</accession>
<evidence type="ECO:0000256" key="1">
    <source>
        <dbReference type="ARBA" id="ARBA00012513"/>
    </source>
</evidence>
<feature type="domain" description="Protein kinase" evidence="6">
    <location>
        <begin position="9"/>
        <end position="278"/>
    </location>
</feature>
<dbReference type="OrthoDB" id="5800476at2759"/>
<dbReference type="GO" id="GO:0005524">
    <property type="term" value="F:ATP binding"/>
    <property type="evidence" value="ECO:0007669"/>
    <property type="project" value="UniProtKB-UniRule"/>
</dbReference>
<dbReference type="FunFam" id="1.10.510.10:FF:000596">
    <property type="entry name" value="CK1 family protein kinase"/>
    <property type="match status" value="1"/>
</dbReference>
<dbReference type="VEuPathDB" id="TrichDB:TRFO_23963"/>
<evidence type="ECO:0000256" key="5">
    <source>
        <dbReference type="RuleBase" id="RU000304"/>
    </source>
</evidence>
<name>A0A1J4K8N2_9EUKA</name>
<dbReference type="InterPro" id="IPR011009">
    <property type="entry name" value="Kinase-like_dom_sf"/>
</dbReference>
<comment type="caution">
    <text evidence="7">The sequence shown here is derived from an EMBL/GenBank/DDBJ whole genome shotgun (WGS) entry which is preliminary data.</text>
</comment>
<keyword evidence="7" id="KW-0808">Transferase</keyword>
<feature type="binding site" evidence="4">
    <location>
        <position position="38"/>
    </location>
    <ligand>
        <name>ATP</name>
        <dbReference type="ChEBI" id="CHEBI:30616"/>
    </ligand>
</feature>
<dbReference type="PROSITE" id="PS00107">
    <property type="entry name" value="PROTEIN_KINASE_ATP"/>
    <property type="match status" value="1"/>
</dbReference>
<evidence type="ECO:0000313" key="8">
    <source>
        <dbReference type="Proteomes" id="UP000179807"/>
    </source>
</evidence>
<evidence type="ECO:0000256" key="3">
    <source>
        <dbReference type="ARBA" id="ARBA00022840"/>
    </source>
</evidence>
<dbReference type="RefSeq" id="XP_068360903.1">
    <property type="nucleotide sequence ID" value="XM_068503473.1"/>
</dbReference>
<dbReference type="Gene3D" id="1.10.510.10">
    <property type="entry name" value="Transferase(Phosphotransferase) domain 1"/>
    <property type="match status" value="1"/>
</dbReference>
<dbReference type="CDD" id="cd14016">
    <property type="entry name" value="STKc_CK1"/>
    <property type="match status" value="1"/>
</dbReference>
<proteinExistence type="inferred from homology"/>
<dbReference type="EMBL" id="MLAK01000687">
    <property type="protein sequence ID" value="OHT07767.1"/>
    <property type="molecule type" value="Genomic_DNA"/>
</dbReference>
<dbReference type="PROSITE" id="PS00108">
    <property type="entry name" value="PROTEIN_KINASE_ST"/>
    <property type="match status" value="1"/>
</dbReference>
<evidence type="ECO:0000256" key="2">
    <source>
        <dbReference type="ARBA" id="ARBA00022741"/>
    </source>
</evidence>
<evidence type="ECO:0000313" key="7">
    <source>
        <dbReference type="EMBL" id="OHT07767.1"/>
    </source>
</evidence>